<dbReference type="AlphaFoldDB" id="A0AAV7Q4A5"/>
<proteinExistence type="predicted"/>
<protein>
    <submittedName>
        <fullName evidence="1">Uncharacterized protein</fullName>
    </submittedName>
</protein>
<reference evidence="1" key="1">
    <citation type="journal article" date="2022" name="bioRxiv">
        <title>Sequencing and chromosome-scale assembly of the giantPleurodeles waltlgenome.</title>
        <authorList>
            <person name="Brown T."/>
            <person name="Elewa A."/>
            <person name="Iarovenko S."/>
            <person name="Subramanian E."/>
            <person name="Araus A.J."/>
            <person name="Petzold A."/>
            <person name="Susuki M."/>
            <person name="Suzuki K.-i.T."/>
            <person name="Hayashi T."/>
            <person name="Toyoda A."/>
            <person name="Oliveira C."/>
            <person name="Osipova E."/>
            <person name="Leigh N.D."/>
            <person name="Simon A."/>
            <person name="Yun M.H."/>
        </authorList>
    </citation>
    <scope>NUCLEOTIDE SEQUENCE</scope>
    <source>
        <strain evidence="1">20211129_DDA</strain>
        <tissue evidence="1">Liver</tissue>
    </source>
</reference>
<gene>
    <name evidence="1" type="ORF">NDU88_011176</name>
</gene>
<name>A0AAV7Q4A5_PLEWA</name>
<evidence type="ECO:0000313" key="2">
    <source>
        <dbReference type="Proteomes" id="UP001066276"/>
    </source>
</evidence>
<dbReference type="EMBL" id="JANPWB010000011">
    <property type="protein sequence ID" value="KAJ1132875.1"/>
    <property type="molecule type" value="Genomic_DNA"/>
</dbReference>
<dbReference type="Proteomes" id="UP001066276">
    <property type="component" value="Chromosome 7"/>
</dbReference>
<comment type="caution">
    <text evidence="1">The sequence shown here is derived from an EMBL/GenBank/DDBJ whole genome shotgun (WGS) entry which is preliminary data.</text>
</comment>
<evidence type="ECO:0000313" key="1">
    <source>
        <dbReference type="EMBL" id="KAJ1132875.1"/>
    </source>
</evidence>
<keyword evidence="2" id="KW-1185">Reference proteome</keyword>
<organism evidence="1 2">
    <name type="scientific">Pleurodeles waltl</name>
    <name type="common">Iberian ribbed newt</name>
    <dbReference type="NCBI Taxonomy" id="8319"/>
    <lineage>
        <taxon>Eukaryota</taxon>
        <taxon>Metazoa</taxon>
        <taxon>Chordata</taxon>
        <taxon>Craniata</taxon>
        <taxon>Vertebrata</taxon>
        <taxon>Euteleostomi</taxon>
        <taxon>Amphibia</taxon>
        <taxon>Batrachia</taxon>
        <taxon>Caudata</taxon>
        <taxon>Salamandroidea</taxon>
        <taxon>Salamandridae</taxon>
        <taxon>Pleurodelinae</taxon>
        <taxon>Pleurodeles</taxon>
    </lineage>
</organism>
<accession>A0AAV7Q4A5</accession>
<sequence>MVAVRGLQQRCSVVAQCRGARPAAAVHGSGAWPAAVAQCSGAAQCTWPAGGAWPAAVVQCSGAVWWHSAVAHGLQLWFMVAVRGLQQWRSVVAQRSAHGLQLVRGLQQWCSAVEQCGGAVQWHMDCSCGSW</sequence>